<accession>N8RJ89</accession>
<dbReference type="EMBL" id="APOL01000018">
    <property type="protein sequence ID" value="ENU34172.1"/>
    <property type="molecule type" value="Genomic_DNA"/>
</dbReference>
<evidence type="ECO:0000313" key="3">
    <source>
        <dbReference type="Proteomes" id="UP000018426"/>
    </source>
</evidence>
<dbReference type="AlphaFoldDB" id="N8RJ89"/>
<dbReference type="PATRIC" id="fig|1217671.3.peg.623"/>
<evidence type="ECO:0000256" key="1">
    <source>
        <dbReference type="SAM" id="MobiDB-lite"/>
    </source>
</evidence>
<evidence type="ECO:0008006" key="4">
    <source>
        <dbReference type="Google" id="ProtNLM"/>
    </source>
</evidence>
<protein>
    <recommendedName>
        <fullName evidence="4">Lipoprotein</fullName>
    </recommendedName>
</protein>
<name>N8RJ89_9GAMM</name>
<organism evidence="2 3">
    <name type="scientific">Acinetobacter parvus NIPH 1103</name>
    <dbReference type="NCBI Taxonomy" id="1217671"/>
    <lineage>
        <taxon>Bacteria</taxon>
        <taxon>Pseudomonadati</taxon>
        <taxon>Pseudomonadota</taxon>
        <taxon>Gammaproteobacteria</taxon>
        <taxon>Moraxellales</taxon>
        <taxon>Moraxellaceae</taxon>
        <taxon>Acinetobacter</taxon>
    </lineage>
</organism>
<dbReference type="Proteomes" id="UP000018426">
    <property type="component" value="Unassembled WGS sequence"/>
</dbReference>
<dbReference type="RefSeq" id="WP_004677320.1">
    <property type="nucleotide sequence ID" value="NZ_KB849225.1"/>
</dbReference>
<gene>
    <name evidence="2" type="ORF">F989_00645</name>
</gene>
<feature type="region of interest" description="Disordered" evidence="1">
    <location>
        <begin position="489"/>
        <end position="509"/>
    </location>
</feature>
<reference evidence="2 3" key="1">
    <citation type="submission" date="2013-02" db="EMBL/GenBank/DDBJ databases">
        <title>The Genome Sequence of Acinetobacter parvus NIPH 1103.</title>
        <authorList>
            <consortium name="The Broad Institute Genome Sequencing Platform"/>
            <consortium name="The Broad Institute Genome Sequencing Center for Infectious Disease"/>
            <person name="Cerqueira G."/>
            <person name="Feldgarden M."/>
            <person name="Courvalin P."/>
            <person name="Perichon B."/>
            <person name="Grillot-Courvalin C."/>
            <person name="Clermont D."/>
            <person name="Rocha E."/>
            <person name="Yoon E.-J."/>
            <person name="Nemec A."/>
            <person name="Walker B."/>
            <person name="Young S.K."/>
            <person name="Zeng Q."/>
            <person name="Gargeya S."/>
            <person name="Fitzgerald M."/>
            <person name="Haas B."/>
            <person name="Abouelleil A."/>
            <person name="Alvarado L."/>
            <person name="Arachchi H.M."/>
            <person name="Berlin A.M."/>
            <person name="Chapman S.B."/>
            <person name="Dewar J."/>
            <person name="Goldberg J."/>
            <person name="Griggs A."/>
            <person name="Gujja S."/>
            <person name="Hansen M."/>
            <person name="Howarth C."/>
            <person name="Imamovic A."/>
            <person name="Larimer J."/>
            <person name="McCowan C."/>
            <person name="Murphy C."/>
            <person name="Neiman D."/>
            <person name="Pearson M."/>
            <person name="Priest M."/>
            <person name="Roberts A."/>
            <person name="Saif S."/>
            <person name="Shea T."/>
            <person name="Sisk P."/>
            <person name="Sykes S."/>
            <person name="Wortman J."/>
            <person name="Nusbaum C."/>
            <person name="Birren B."/>
        </authorList>
    </citation>
    <scope>NUCLEOTIDE SEQUENCE [LARGE SCALE GENOMIC DNA]</scope>
    <source>
        <strain evidence="2 3">NIPH 1103</strain>
    </source>
</reference>
<comment type="caution">
    <text evidence="2">The sequence shown here is derived from an EMBL/GenBank/DDBJ whole genome shotgun (WGS) entry which is preliminary data.</text>
</comment>
<evidence type="ECO:0000313" key="2">
    <source>
        <dbReference type="EMBL" id="ENU34172.1"/>
    </source>
</evidence>
<proteinExistence type="predicted"/>
<dbReference type="PROSITE" id="PS51257">
    <property type="entry name" value="PROKAR_LIPOPROTEIN"/>
    <property type="match status" value="1"/>
</dbReference>
<sequence>MPSLSLKQRTYRHIGLGLGTLILSSVLISCGSGESKARIENTPVVSVPKPKNFDIKVPVEMRNVVVKVLDNTDNAVVIEQTVTTTTDLSLTLPIILNRSHLYRVEISTRPNSLIYDFISGQYQNFSMTLHALVDVDTSNLTQKIFINPSSEAIYQRALIRSGQLPNEPEDPTRISSLHLKMASGDVSIALLNAFSGMDIHNLEPSYLLSAFTPQNMNLAQQANLYTTTYLSFGYLKQWANQFPNNTLTEFTKNLAIDLRDGYLDAKTIRGDQANLSSIIPAAPENIDPAKNTLLNITANQKVIRDQYGISLKAAVFELATNYQQQNLNPTGYALLQQKSYVGEDPILESTSSFRVAGAGDYRRAVGFVDTTGSCNDSKYPCKQGITGINLVNPNLPSIEYLIGHYEDKSNGCQLNIRANGALELIKDSKLYRSVLDADSTDNLLQLPDPTKSEYLLNSSSPEPNNDSLKYAFVQVHIKANQVLSAQAGFDSRKAPDEQLQETQAQCSFS</sequence>
<feature type="compositionally biased region" description="Polar residues" evidence="1">
    <location>
        <begin position="500"/>
        <end position="509"/>
    </location>
</feature>
<dbReference type="HOGENOM" id="CLU_638777_0_0_6"/>